<name>A0A8J6PZ55_9HYPH</name>
<gene>
    <name evidence="4" type="ORF">ICI42_22660</name>
</gene>
<keyword evidence="2" id="KW-0560">Oxidoreductase</keyword>
<accession>A0A8J6PZ55</accession>
<dbReference type="Pfam" id="PF00171">
    <property type="entry name" value="Aldedh"/>
    <property type="match status" value="1"/>
</dbReference>
<comment type="caution">
    <text evidence="4">The sequence shown here is derived from an EMBL/GenBank/DDBJ whole genome shotgun (WGS) entry which is preliminary data.</text>
</comment>
<dbReference type="FunFam" id="3.40.605.10:FF:000033">
    <property type="entry name" value="NAD-dependent succinate-semialdehyde dehydrogenase"/>
    <property type="match status" value="1"/>
</dbReference>
<dbReference type="FunFam" id="3.40.309.10:FF:000009">
    <property type="entry name" value="Aldehyde dehydrogenase A"/>
    <property type="match status" value="1"/>
</dbReference>
<dbReference type="InterPro" id="IPR016162">
    <property type="entry name" value="Ald_DH_N"/>
</dbReference>
<dbReference type="InterPro" id="IPR015590">
    <property type="entry name" value="Aldehyde_DH_dom"/>
</dbReference>
<evidence type="ECO:0000313" key="4">
    <source>
        <dbReference type="EMBL" id="MBD0417443.1"/>
    </source>
</evidence>
<comment type="similarity">
    <text evidence="1">Belongs to the aldehyde dehydrogenase family.</text>
</comment>
<dbReference type="PANTHER" id="PTHR43353">
    <property type="entry name" value="SUCCINATE-SEMIALDEHYDE DEHYDROGENASE, MITOCHONDRIAL"/>
    <property type="match status" value="1"/>
</dbReference>
<reference evidence="4" key="1">
    <citation type="submission" date="2020-09" db="EMBL/GenBank/DDBJ databases">
        <title>Genome seq and assembly of Tianweitania sp.</title>
        <authorList>
            <person name="Chhetri G."/>
        </authorList>
    </citation>
    <scope>NUCLEOTIDE SEQUENCE</scope>
    <source>
        <strain evidence="4">Rool2</strain>
    </source>
</reference>
<dbReference type="Proteomes" id="UP000643405">
    <property type="component" value="Unassembled WGS sequence"/>
</dbReference>
<dbReference type="Gene3D" id="3.40.309.10">
    <property type="entry name" value="Aldehyde Dehydrogenase, Chain A, domain 2"/>
    <property type="match status" value="1"/>
</dbReference>
<dbReference type="InterPro" id="IPR050740">
    <property type="entry name" value="Aldehyde_DH_Superfamily"/>
</dbReference>
<organism evidence="4 5">
    <name type="scientific">Oryzicola mucosus</name>
    <dbReference type="NCBI Taxonomy" id="2767425"/>
    <lineage>
        <taxon>Bacteria</taxon>
        <taxon>Pseudomonadati</taxon>
        <taxon>Pseudomonadota</taxon>
        <taxon>Alphaproteobacteria</taxon>
        <taxon>Hyphomicrobiales</taxon>
        <taxon>Phyllobacteriaceae</taxon>
        <taxon>Oryzicola</taxon>
    </lineage>
</organism>
<dbReference type="RefSeq" id="WP_188166883.1">
    <property type="nucleotide sequence ID" value="NZ_JACVVX010000014.1"/>
</dbReference>
<dbReference type="InterPro" id="IPR016163">
    <property type="entry name" value="Ald_DH_C"/>
</dbReference>
<dbReference type="AlphaFoldDB" id="A0A8J6PZ55"/>
<proteinExistence type="inferred from homology"/>
<sequence length="483" mass="50904">MAGGDQDYPDVKLLIGNEWIDAVASKTYVVVNPATEKELGHAAMASEADLEAAVASAVSGFEHWRDVSPYDRSAIMRRAANLLRERATGIARLLTLEQGKPVGEAMAEIGVAADTIDWFAEEGRRAYGRVVPSRAVGTQQLVLKEPIGPVAAFTPWNFPLNQAARKIAAALAAGCSVVAKPAEETPACVAELAKAFCDAGLPAGVLNLVFGVPSEISSYLISHPAIRKISFTGSTAVGKKLSALAGEHMKRSTMELGGHAPVLVFADADVATAAAAMAQAKFRNAGQICISPTRFVVHRSISEQFADLFAEAARTMRLGDGLVPGTEMGPLASERRLQAVGALVSDAVEQGAVLRAGGRRHGNIGYFYEPTVLSDVPTTAKAMNEEPFGPVALIRSFDSVDEAIAEANRLSYGLAAFAYTQSNNIVLDLSNRIQAGMVSINGNLLALPELPFGGVKDSGYGSEGGSEAMEAYMNTKLVKVSRL</sequence>
<evidence type="ECO:0000256" key="1">
    <source>
        <dbReference type="ARBA" id="ARBA00009986"/>
    </source>
</evidence>
<evidence type="ECO:0000313" key="5">
    <source>
        <dbReference type="Proteomes" id="UP000643405"/>
    </source>
</evidence>
<keyword evidence="5" id="KW-1185">Reference proteome</keyword>
<evidence type="ECO:0000259" key="3">
    <source>
        <dbReference type="Pfam" id="PF00171"/>
    </source>
</evidence>
<dbReference type="CDD" id="cd07103">
    <property type="entry name" value="ALDH_F5_SSADH_GabD"/>
    <property type="match status" value="1"/>
</dbReference>
<protein>
    <submittedName>
        <fullName evidence="4">NAD-dependent succinate-semialdehyde dehydrogenase</fullName>
    </submittedName>
</protein>
<dbReference type="InterPro" id="IPR016161">
    <property type="entry name" value="Ald_DH/histidinol_DH"/>
</dbReference>
<dbReference type="GO" id="GO:0004777">
    <property type="term" value="F:succinate-semialdehyde dehydrogenase (NAD+) activity"/>
    <property type="evidence" value="ECO:0007669"/>
    <property type="project" value="TreeGrafter"/>
</dbReference>
<dbReference type="SUPFAM" id="SSF53720">
    <property type="entry name" value="ALDH-like"/>
    <property type="match status" value="1"/>
</dbReference>
<dbReference type="GO" id="GO:0009450">
    <property type="term" value="P:gamma-aminobutyric acid catabolic process"/>
    <property type="evidence" value="ECO:0007669"/>
    <property type="project" value="TreeGrafter"/>
</dbReference>
<dbReference type="EMBL" id="JACVVX010000014">
    <property type="protein sequence ID" value="MBD0417443.1"/>
    <property type="molecule type" value="Genomic_DNA"/>
</dbReference>
<dbReference type="Gene3D" id="3.40.605.10">
    <property type="entry name" value="Aldehyde Dehydrogenase, Chain A, domain 1"/>
    <property type="match status" value="1"/>
</dbReference>
<feature type="domain" description="Aldehyde dehydrogenase" evidence="3">
    <location>
        <begin position="19"/>
        <end position="478"/>
    </location>
</feature>
<dbReference type="PANTHER" id="PTHR43353:SF5">
    <property type="entry name" value="SUCCINATE-SEMIALDEHYDE DEHYDROGENASE, MITOCHONDRIAL"/>
    <property type="match status" value="1"/>
</dbReference>
<evidence type="ECO:0000256" key="2">
    <source>
        <dbReference type="ARBA" id="ARBA00023002"/>
    </source>
</evidence>